<dbReference type="Proteomes" id="UP000193642">
    <property type="component" value="Unassembled WGS sequence"/>
</dbReference>
<keyword evidence="3" id="KW-1185">Reference proteome</keyword>
<gene>
    <name evidence="2" type="ORF">BCR33DRAFT_727413</name>
</gene>
<name>A0A1Y2ARF7_9FUNG</name>
<reference evidence="2 3" key="1">
    <citation type="submission" date="2016-07" db="EMBL/GenBank/DDBJ databases">
        <title>Pervasive Adenine N6-methylation of Active Genes in Fungi.</title>
        <authorList>
            <consortium name="DOE Joint Genome Institute"/>
            <person name="Mondo S.J."/>
            <person name="Dannebaum R.O."/>
            <person name="Kuo R.C."/>
            <person name="Labutti K."/>
            <person name="Haridas S."/>
            <person name="Kuo A."/>
            <person name="Salamov A."/>
            <person name="Ahrendt S.R."/>
            <person name="Lipzen A."/>
            <person name="Sullivan W."/>
            <person name="Andreopoulos W.B."/>
            <person name="Clum A."/>
            <person name="Lindquist E."/>
            <person name="Daum C."/>
            <person name="Ramamoorthy G.K."/>
            <person name="Gryganskyi A."/>
            <person name="Culley D."/>
            <person name="Magnuson J.K."/>
            <person name="James T.Y."/>
            <person name="O'Malley M.A."/>
            <person name="Stajich J.E."/>
            <person name="Spatafora J.W."/>
            <person name="Visel A."/>
            <person name="Grigoriev I.V."/>
        </authorList>
    </citation>
    <scope>NUCLEOTIDE SEQUENCE [LARGE SCALE GENOMIC DNA]</scope>
    <source>
        <strain evidence="2 3">JEL800</strain>
    </source>
</reference>
<dbReference type="InterPro" id="IPR018656">
    <property type="entry name" value="DUF2087"/>
</dbReference>
<comment type="caution">
    <text evidence="2">The sequence shown here is derived from an EMBL/GenBank/DDBJ whole genome shotgun (WGS) entry which is preliminary data.</text>
</comment>
<accession>A0A1Y2ARF7</accession>
<sequence>MPEVQAQIALQTTETLDALLESNQSTPVSGPSELYTFKVPKDFDSPYIDVLARELYRRDIEANGGAFLPDGRLKAWPKKKNKWEAVIRYIGTLIDPSKKFEQTEVIDIIKYFVPASDKVHVNNLVDAISILRNLVDMQILEREGGGTVVWRTTDKGHPMPMGKGIIPRF</sequence>
<feature type="domain" description="DUF2087" evidence="1">
    <location>
        <begin position="72"/>
        <end position="150"/>
    </location>
</feature>
<organism evidence="2 3">
    <name type="scientific">Rhizoclosmatium globosum</name>
    <dbReference type="NCBI Taxonomy" id="329046"/>
    <lineage>
        <taxon>Eukaryota</taxon>
        <taxon>Fungi</taxon>
        <taxon>Fungi incertae sedis</taxon>
        <taxon>Chytridiomycota</taxon>
        <taxon>Chytridiomycota incertae sedis</taxon>
        <taxon>Chytridiomycetes</taxon>
        <taxon>Chytridiales</taxon>
        <taxon>Chytriomycetaceae</taxon>
        <taxon>Rhizoclosmatium</taxon>
    </lineage>
</organism>
<dbReference type="OrthoDB" id="2096266at2759"/>
<proteinExistence type="predicted"/>
<dbReference type="AlphaFoldDB" id="A0A1Y2ARF7"/>
<evidence type="ECO:0000259" key="1">
    <source>
        <dbReference type="Pfam" id="PF09860"/>
    </source>
</evidence>
<evidence type="ECO:0000313" key="2">
    <source>
        <dbReference type="EMBL" id="ORY24545.1"/>
    </source>
</evidence>
<dbReference type="EMBL" id="MCGO01000141">
    <property type="protein sequence ID" value="ORY24545.1"/>
    <property type="molecule type" value="Genomic_DNA"/>
</dbReference>
<protein>
    <recommendedName>
        <fullName evidence="1">DUF2087 domain-containing protein</fullName>
    </recommendedName>
</protein>
<dbReference type="Pfam" id="PF09860">
    <property type="entry name" value="DUF2087"/>
    <property type="match status" value="1"/>
</dbReference>
<evidence type="ECO:0000313" key="3">
    <source>
        <dbReference type="Proteomes" id="UP000193642"/>
    </source>
</evidence>